<protein>
    <submittedName>
        <fullName evidence="1">Exocyst complex component Sec6</fullName>
    </submittedName>
</protein>
<comment type="caution">
    <text evidence="1">The sequence shown here is derived from an EMBL/GenBank/DDBJ whole genome shotgun (WGS) entry which is preliminary data.</text>
</comment>
<name>A0ACB8SX77_9AGAM</name>
<reference evidence="1" key="2">
    <citation type="journal article" date="2022" name="New Phytol.">
        <title>Evolutionary transition to the ectomycorrhizal habit in the genomes of a hyperdiverse lineage of mushroom-forming fungi.</title>
        <authorList>
            <person name="Looney B."/>
            <person name="Miyauchi S."/>
            <person name="Morin E."/>
            <person name="Drula E."/>
            <person name="Courty P.E."/>
            <person name="Kohler A."/>
            <person name="Kuo A."/>
            <person name="LaButti K."/>
            <person name="Pangilinan J."/>
            <person name="Lipzen A."/>
            <person name="Riley R."/>
            <person name="Andreopoulos W."/>
            <person name="He G."/>
            <person name="Johnson J."/>
            <person name="Nolan M."/>
            <person name="Tritt A."/>
            <person name="Barry K.W."/>
            <person name="Grigoriev I.V."/>
            <person name="Nagy L.G."/>
            <person name="Hibbett D."/>
            <person name="Henrissat B."/>
            <person name="Matheny P.B."/>
            <person name="Labbe J."/>
            <person name="Martin F.M."/>
        </authorList>
    </citation>
    <scope>NUCLEOTIDE SEQUENCE</scope>
    <source>
        <strain evidence="1">HHB10654</strain>
    </source>
</reference>
<organism evidence="1 2">
    <name type="scientific">Artomyces pyxidatus</name>
    <dbReference type="NCBI Taxonomy" id="48021"/>
    <lineage>
        <taxon>Eukaryota</taxon>
        <taxon>Fungi</taxon>
        <taxon>Dikarya</taxon>
        <taxon>Basidiomycota</taxon>
        <taxon>Agaricomycotina</taxon>
        <taxon>Agaricomycetes</taxon>
        <taxon>Russulales</taxon>
        <taxon>Auriscalpiaceae</taxon>
        <taxon>Artomyces</taxon>
    </lineage>
</organism>
<accession>A0ACB8SX77</accession>
<sequence length="751" mass="85186">MSAPTISAAQAVGEYLQSPDDLMKIPAFRKKLEKEKASIDIRLKSGVKEQLGSTRESLRKLFSTRDNVQLIKDEMVTIDRMCNDPQNNVATFDQISRVSMVHRNFEQTEEMVNNLIEMNSRLDALEDMLAADQNDLGGPAPNLLPIHYQLNQLEAFRNQTMHQAKKGTANSRNTLTRMFERLNKVIEAFDEYVMELARNLLPIARAGNTEVVVKLVKIAEIEGKEDEKAIAIRLVKKAAKLDAASKFRSMQANARVIKHYRSKIMKSVTESIKAKFDDAWTRDEQNPLGFLDSLGWIYQDLIAVERDIVACFPSDWDIYSHFVREYHKALNATIQRLVASAPEASVLLTLHAWLKEYKASMKELEIPPELIEPPLLDGKEQTLIDDYLKLIVKKLDEWSANLMKTEVDEFTARAEPPELDADGQYGMQGAVILFQMVNQQVDAATESGQGVILARVITEVNRVMRGVQDQWTKLIDVEYKKHAEKPEEVPGGLVEYCIALANDQIKSADYAEALSARVEPLVSEKYRVTINERLNDAIDGYLDVAKKCTQTLIDIIFNDLKPATKLLFQPAWYDGIMRQIVETMRDYMTDYQTYLNSSLLELLVEDLLDAFLVCYLTALANTAKLRIPAATDRIKEDVSEAFSFFTTLKPAKELEQYFEVIEMVLSLLEASKSLVFLSFWSFAKVYGPNLTFVEGLMKARGDLDRSAVNEVMDSIKRKVKEENLTDPPEPTIMKKIAIQSTFSRLLRTGAS</sequence>
<proteinExistence type="predicted"/>
<reference evidence="1" key="1">
    <citation type="submission" date="2021-03" db="EMBL/GenBank/DDBJ databases">
        <authorList>
            <consortium name="DOE Joint Genome Institute"/>
            <person name="Ahrendt S."/>
            <person name="Looney B.P."/>
            <person name="Miyauchi S."/>
            <person name="Morin E."/>
            <person name="Drula E."/>
            <person name="Courty P.E."/>
            <person name="Chicoki N."/>
            <person name="Fauchery L."/>
            <person name="Kohler A."/>
            <person name="Kuo A."/>
            <person name="Labutti K."/>
            <person name="Pangilinan J."/>
            <person name="Lipzen A."/>
            <person name="Riley R."/>
            <person name="Andreopoulos W."/>
            <person name="He G."/>
            <person name="Johnson J."/>
            <person name="Barry K.W."/>
            <person name="Grigoriev I.V."/>
            <person name="Nagy L."/>
            <person name="Hibbett D."/>
            <person name="Henrissat B."/>
            <person name="Matheny P.B."/>
            <person name="Labbe J."/>
            <person name="Martin F."/>
        </authorList>
    </citation>
    <scope>NUCLEOTIDE SEQUENCE</scope>
    <source>
        <strain evidence="1">HHB10654</strain>
    </source>
</reference>
<keyword evidence="2" id="KW-1185">Reference proteome</keyword>
<evidence type="ECO:0000313" key="2">
    <source>
        <dbReference type="Proteomes" id="UP000814140"/>
    </source>
</evidence>
<evidence type="ECO:0000313" key="1">
    <source>
        <dbReference type="EMBL" id="KAI0060745.1"/>
    </source>
</evidence>
<dbReference type="EMBL" id="MU277217">
    <property type="protein sequence ID" value="KAI0060745.1"/>
    <property type="molecule type" value="Genomic_DNA"/>
</dbReference>
<dbReference type="Proteomes" id="UP000814140">
    <property type="component" value="Unassembled WGS sequence"/>
</dbReference>
<gene>
    <name evidence="1" type="ORF">BV25DRAFT_1888032</name>
</gene>